<evidence type="ECO:0000313" key="3">
    <source>
        <dbReference type="WBParaSite" id="PEQ_0000925601-mRNA-1"/>
    </source>
</evidence>
<feature type="compositionally biased region" description="Pro residues" evidence="1">
    <location>
        <begin position="115"/>
        <end position="124"/>
    </location>
</feature>
<dbReference type="Proteomes" id="UP000887564">
    <property type="component" value="Unplaced"/>
</dbReference>
<evidence type="ECO:0000256" key="1">
    <source>
        <dbReference type="SAM" id="MobiDB-lite"/>
    </source>
</evidence>
<feature type="region of interest" description="Disordered" evidence="1">
    <location>
        <begin position="56"/>
        <end position="124"/>
    </location>
</feature>
<reference evidence="3" key="1">
    <citation type="submission" date="2022-11" db="UniProtKB">
        <authorList>
            <consortium name="WormBaseParasite"/>
        </authorList>
    </citation>
    <scope>IDENTIFICATION</scope>
</reference>
<accession>A0A914S4S6</accession>
<proteinExistence type="predicted"/>
<dbReference type="WBParaSite" id="PEQ_0000925601-mRNA-1">
    <property type="protein sequence ID" value="PEQ_0000925601-mRNA-1"/>
    <property type="gene ID" value="PEQ_0000925601"/>
</dbReference>
<organism evidence="2 3">
    <name type="scientific">Parascaris equorum</name>
    <name type="common">Equine roundworm</name>
    <dbReference type="NCBI Taxonomy" id="6256"/>
    <lineage>
        <taxon>Eukaryota</taxon>
        <taxon>Metazoa</taxon>
        <taxon>Ecdysozoa</taxon>
        <taxon>Nematoda</taxon>
        <taxon>Chromadorea</taxon>
        <taxon>Rhabditida</taxon>
        <taxon>Spirurina</taxon>
        <taxon>Ascaridomorpha</taxon>
        <taxon>Ascaridoidea</taxon>
        <taxon>Ascarididae</taxon>
        <taxon>Parascaris</taxon>
    </lineage>
</organism>
<dbReference type="AlphaFoldDB" id="A0A914S4S6"/>
<protein>
    <submittedName>
        <fullName evidence="3">Uncharacterized protein</fullName>
    </submittedName>
</protein>
<sequence length="124" mass="13752">MTIISCDRNFQPKINVASKYDRQTDQRSFGDRRELFEHQIRKNLEPTKFVEQVKAEGDAAKPPVQPIPLVLPGVDEVEEDEHPVQQAKEPVKEPKPSKKTSAPPPAPSKSAPGAKIPPPVKARA</sequence>
<keyword evidence="2" id="KW-1185">Reference proteome</keyword>
<evidence type="ECO:0000313" key="2">
    <source>
        <dbReference type="Proteomes" id="UP000887564"/>
    </source>
</evidence>
<name>A0A914S4S6_PAREQ</name>